<keyword evidence="1" id="KW-0472">Membrane</keyword>
<accession>A0A7G9LA18</accession>
<evidence type="ECO:0000313" key="3">
    <source>
        <dbReference type="EMBL" id="QNM85467.1"/>
    </source>
</evidence>
<gene>
    <name evidence="3" type="ORF">H9W90_14965</name>
</gene>
<keyword evidence="2" id="KW-0732">Signal</keyword>
<evidence type="ECO:0008006" key="5">
    <source>
        <dbReference type="Google" id="ProtNLM"/>
    </source>
</evidence>
<dbReference type="RefSeq" id="WP_187482375.1">
    <property type="nucleotide sequence ID" value="NZ_CP060695.1"/>
</dbReference>
<dbReference type="AlphaFoldDB" id="A0A7G9LA18"/>
<evidence type="ECO:0000256" key="1">
    <source>
        <dbReference type="SAM" id="Phobius"/>
    </source>
</evidence>
<sequence>MKKVLLAILLSVITFSSVNAQKIEMKKVFGGYTFSQNDKTITLNQMQEIVKDNQEAFDLVKSAKSNQTWGMVLGGIGGGLIGYPIGTAIGGGDPEWALAGVGVAFIVATIPIVKGFNRKTKKAVELYNADQPTASSNFQPQFNLNLKGMSMGISMTF</sequence>
<feature type="signal peptide" evidence="2">
    <location>
        <begin position="1"/>
        <end position="20"/>
    </location>
</feature>
<dbReference type="Proteomes" id="UP000515808">
    <property type="component" value="Chromosome"/>
</dbReference>
<dbReference type="EMBL" id="CP060695">
    <property type="protein sequence ID" value="QNM85467.1"/>
    <property type="molecule type" value="Genomic_DNA"/>
</dbReference>
<feature type="chain" id="PRO_5028874169" description="DUF4199 domain-containing protein" evidence="2">
    <location>
        <begin position="21"/>
        <end position="157"/>
    </location>
</feature>
<protein>
    <recommendedName>
        <fullName evidence="5">DUF4199 domain-containing protein</fullName>
    </recommendedName>
</protein>
<keyword evidence="1" id="KW-1133">Transmembrane helix</keyword>
<evidence type="ECO:0000313" key="4">
    <source>
        <dbReference type="Proteomes" id="UP000515808"/>
    </source>
</evidence>
<organism evidence="3 4">
    <name type="scientific">Polaribacter pectinis</name>
    <dbReference type="NCBI Taxonomy" id="2738844"/>
    <lineage>
        <taxon>Bacteria</taxon>
        <taxon>Pseudomonadati</taxon>
        <taxon>Bacteroidota</taxon>
        <taxon>Flavobacteriia</taxon>
        <taxon>Flavobacteriales</taxon>
        <taxon>Flavobacteriaceae</taxon>
    </lineage>
</organism>
<reference evidence="3 4" key="1">
    <citation type="submission" date="2020-08" db="EMBL/GenBank/DDBJ databases">
        <title>Polaribacter sp. L12M9 isolated from gut of the Korean scallop.</title>
        <authorList>
            <person name="Jeong Y.S."/>
        </authorList>
    </citation>
    <scope>NUCLEOTIDE SEQUENCE [LARGE SCALE GENOMIC DNA]</scope>
    <source>
        <strain evidence="3 4">L12M9</strain>
    </source>
</reference>
<name>A0A7G9LA18_9FLAO</name>
<keyword evidence="4" id="KW-1185">Reference proteome</keyword>
<feature type="transmembrane region" description="Helical" evidence="1">
    <location>
        <begin position="96"/>
        <end position="113"/>
    </location>
</feature>
<dbReference type="KEGG" id="ppec:H9W90_14965"/>
<evidence type="ECO:0000256" key="2">
    <source>
        <dbReference type="SAM" id="SignalP"/>
    </source>
</evidence>
<proteinExistence type="predicted"/>
<keyword evidence="1" id="KW-0812">Transmembrane</keyword>